<accession>A0A930L5P9</accession>
<evidence type="ECO:0000313" key="2">
    <source>
        <dbReference type="Proteomes" id="UP000713964"/>
    </source>
</evidence>
<comment type="caution">
    <text evidence="1">The sequence shown here is derived from an EMBL/GenBank/DDBJ whole genome shotgun (WGS) entry which is preliminary data.</text>
</comment>
<name>A0A930L5P9_9MICC</name>
<dbReference type="CDD" id="cd09764">
    <property type="entry name" value="Csb3_I-U"/>
    <property type="match status" value="1"/>
</dbReference>
<dbReference type="EMBL" id="JABZXL010000016">
    <property type="protein sequence ID" value="MBF1659439.1"/>
    <property type="molecule type" value="Genomic_DNA"/>
</dbReference>
<proteinExistence type="predicted"/>
<sequence length="370" mass="40243">MATLTIAGDYTSALTHFALYGLSLVVEQKHPGTITVGWSQEGQPRAQMHAEGVSEEEIAECVHSYVSSLAADGSWVNVDQSYGAGKEAAVFSPFSPRIRGIDAEKYPNDWASHQKTRQAHLDALMERDDLLSLLWISGLGEPSYWRFESKAPRPDHGASRWEMKTRNKGQEFVKDRLRLMCADLATWEPSAMLSGITGQTLYDSLDNKPESRTGTGFTVPQPTDTALAFCALVGVASFPVIHQIHRIGVTPGAYPYNALHPRLMVLPVLFGRAASAQGEDPNSAQAGGVTPARLRTVLRSHPYRRVVDEVGKAMERGSLSSDIFVSELADEKAILREKGVQAFVAFPIAKVGSDSAPERQVLKGSAIPLG</sequence>
<organism evidence="1 2">
    <name type="scientific">Rothia mucilaginosa</name>
    <dbReference type="NCBI Taxonomy" id="43675"/>
    <lineage>
        <taxon>Bacteria</taxon>
        <taxon>Bacillati</taxon>
        <taxon>Actinomycetota</taxon>
        <taxon>Actinomycetes</taxon>
        <taxon>Micrococcales</taxon>
        <taxon>Micrococcaceae</taxon>
        <taxon>Rothia</taxon>
    </lineage>
</organism>
<reference evidence="1" key="1">
    <citation type="submission" date="2020-04" db="EMBL/GenBank/DDBJ databases">
        <title>Deep metagenomics examines the oral microbiome during advanced dental caries in children, revealing novel taxa and co-occurrences with host molecules.</title>
        <authorList>
            <person name="Baker J.L."/>
            <person name="Morton J.T."/>
            <person name="Dinis M."/>
            <person name="Alvarez R."/>
            <person name="Tran N.C."/>
            <person name="Knight R."/>
            <person name="Edlund A."/>
        </authorList>
    </citation>
    <scope>NUCLEOTIDE SEQUENCE</scope>
    <source>
        <strain evidence="1">JCVI_29_bin.11</strain>
    </source>
</reference>
<evidence type="ECO:0000313" key="1">
    <source>
        <dbReference type="EMBL" id="MBF1659439.1"/>
    </source>
</evidence>
<protein>
    <submittedName>
        <fullName evidence="1">Aldehyde dehydrogenase</fullName>
    </submittedName>
</protein>
<dbReference type="Proteomes" id="UP000713964">
    <property type="component" value="Unassembled WGS sequence"/>
</dbReference>
<dbReference type="AlphaFoldDB" id="A0A930L5P9"/>
<gene>
    <name evidence="1" type="ORF">HXO58_06360</name>
</gene>